<dbReference type="Pfam" id="PF13649">
    <property type="entry name" value="Methyltransf_25"/>
    <property type="match status" value="1"/>
</dbReference>
<name>A0A1I3TPP4_9BACL</name>
<keyword evidence="6" id="KW-1185">Reference proteome</keyword>
<dbReference type="InterPro" id="IPR029063">
    <property type="entry name" value="SAM-dependent_MTases_sf"/>
</dbReference>
<keyword evidence="1 5" id="KW-0489">Methyltransferase</keyword>
<accession>A0A1I3TPP4</accession>
<keyword evidence="2 5" id="KW-0808">Transferase</keyword>
<organism evidence="5 6">
    <name type="scientific">Brevibacillus centrosporus</name>
    <dbReference type="NCBI Taxonomy" id="54910"/>
    <lineage>
        <taxon>Bacteria</taxon>
        <taxon>Bacillati</taxon>
        <taxon>Bacillota</taxon>
        <taxon>Bacilli</taxon>
        <taxon>Bacillales</taxon>
        <taxon>Paenibacillaceae</taxon>
        <taxon>Brevibacillus</taxon>
    </lineage>
</organism>
<proteinExistence type="predicted"/>
<dbReference type="CDD" id="cd02440">
    <property type="entry name" value="AdoMet_MTases"/>
    <property type="match status" value="1"/>
</dbReference>
<evidence type="ECO:0000259" key="4">
    <source>
        <dbReference type="Pfam" id="PF13649"/>
    </source>
</evidence>
<dbReference type="AlphaFoldDB" id="A0A1I3TPP4"/>
<dbReference type="Gene3D" id="2.20.25.110">
    <property type="entry name" value="S-adenosyl-L-methionine-dependent methyltransferases"/>
    <property type="match status" value="1"/>
</dbReference>
<feature type="domain" description="Methyltransferase" evidence="4">
    <location>
        <begin position="45"/>
        <end position="138"/>
    </location>
</feature>
<evidence type="ECO:0000313" key="5">
    <source>
        <dbReference type="EMBL" id="SFJ73188.1"/>
    </source>
</evidence>
<dbReference type="STRING" id="1884381.SAMN05518846_10559"/>
<evidence type="ECO:0000256" key="1">
    <source>
        <dbReference type="ARBA" id="ARBA00022603"/>
    </source>
</evidence>
<gene>
    <name evidence="5" type="ORF">SAMN05518846_10559</name>
</gene>
<evidence type="ECO:0000256" key="2">
    <source>
        <dbReference type="ARBA" id="ARBA00022679"/>
    </source>
</evidence>
<dbReference type="SUPFAM" id="SSF53335">
    <property type="entry name" value="S-adenosyl-L-methionine-dependent methyltransferases"/>
    <property type="match status" value="1"/>
</dbReference>
<dbReference type="EMBL" id="FORT01000005">
    <property type="protein sequence ID" value="SFJ73188.1"/>
    <property type="molecule type" value="Genomic_DNA"/>
</dbReference>
<dbReference type="GO" id="GO:0008168">
    <property type="term" value="F:methyltransferase activity"/>
    <property type="evidence" value="ECO:0007669"/>
    <property type="project" value="UniProtKB-KW"/>
</dbReference>
<dbReference type="Gene3D" id="3.40.50.150">
    <property type="entry name" value="Vaccinia Virus protein VP39"/>
    <property type="match status" value="1"/>
</dbReference>
<dbReference type="PANTHER" id="PTHR43464">
    <property type="entry name" value="METHYLTRANSFERASE"/>
    <property type="match status" value="1"/>
</dbReference>
<evidence type="ECO:0000313" key="6">
    <source>
        <dbReference type="Proteomes" id="UP000198915"/>
    </source>
</evidence>
<keyword evidence="3" id="KW-0949">S-adenosyl-L-methionine</keyword>
<dbReference type="Proteomes" id="UP000198915">
    <property type="component" value="Unassembled WGS sequence"/>
</dbReference>
<protein>
    <submittedName>
        <fullName evidence="5">Methyltransferase domain-containing protein</fullName>
    </submittedName>
</protein>
<dbReference type="RefSeq" id="WP_092267967.1">
    <property type="nucleotide sequence ID" value="NZ_BJOE01000003.1"/>
</dbReference>
<sequence>MAEEWFERSFQEDYMLVYRHRDDSTADSEVVNLLRHLPIRDSGRVLDLCCGNGRHSRALARRGYEVVGVDLSAVLLKQAAEQNSDPHLTFKRYDMRYLPFHDEFDIVVNLFTSFGYFATDQENAIVVHNMAQALKAGGEVVIDYLSPNHVAENLVPYSEKEEDGMRIQEERWIEDGFVKKRILIHDPAASDPREYEEQVRLFTVEQMIEMLQMAGISPIQIFGNYEFEPFHAANSERMIFYAIKQPVLIQ</sequence>
<reference evidence="6" key="1">
    <citation type="submission" date="2016-10" db="EMBL/GenBank/DDBJ databases">
        <authorList>
            <person name="Varghese N."/>
            <person name="Submissions S."/>
        </authorList>
    </citation>
    <scope>NUCLEOTIDE SEQUENCE [LARGE SCALE GENOMIC DNA]</scope>
    <source>
        <strain evidence="6">OK042</strain>
    </source>
</reference>
<evidence type="ECO:0000256" key="3">
    <source>
        <dbReference type="ARBA" id="ARBA00022691"/>
    </source>
</evidence>
<dbReference type="InterPro" id="IPR041698">
    <property type="entry name" value="Methyltransf_25"/>
</dbReference>
<dbReference type="GO" id="GO:0032259">
    <property type="term" value="P:methylation"/>
    <property type="evidence" value="ECO:0007669"/>
    <property type="project" value="UniProtKB-KW"/>
</dbReference>
<dbReference type="PANTHER" id="PTHR43464:SF19">
    <property type="entry name" value="UBIQUINONE BIOSYNTHESIS O-METHYLTRANSFERASE, MITOCHONDRIAL"/>
    <property type="match status" value="1"/>
</dbReference>